<keyword evidence="1" id="KW-0812">Transmembrane</keyword>
<evidence type="ECO:0000256" key="1">
    <source>
        <dbReference type="SAM" id="Phobius"/>
    </source>
</evidence>
<dbReference type="Proteomes" id="UP000694409">
    <property type="component" value="Unassembled WGS sequence"/>
</dbReference>
<dbReference type="OMA" id="QWSHSHV"/>
<reference evidence="2" key="2">
    <citation type="submission" date="2025-09" db="UniProtKB">
        <authorList>
            <consortium name="Ensembl"/>
        </authorList>
    </citation>
    <scope>IDENTIFICATION</scope>
</reference>
<name>A0A8C9NMM6_SERCA</name>
<keyword evidence="1" id="KW-0472">Membrane</keyword>
<accession>A0A8C9NMM6</accession>
<evidence type="ECO:0000313" key="3">
    <source>
        <dbReference type="Proteomes" id="UP000694409"/>
    </source>
</evidence>
<dbReference type="Ensembl" id="ENSSCAT00000023237.1">
    <property type="protein sequence ID" value="ENSSCAP00000020812.1"/>
    <property type="gene ID" value="ENSSCAG00000014997.1"/>
</dbReference>
<reference evidence="2" key="1">
    <citation type="submission" date="2025-08" db="UniProtKB">
        <authorList>
            <consortium name="Ensembl"/>
        </authorList>
    </citation>
    <scope>IDENTIFICATION</scope>
</reference>
<evidence type="ECO:0000313" key="2">
    <source>
        <dbReference type="Ensembl" id="ENSSCAP00000020812.1"/>
    </source>
</evidence>
<keyword evidence="3" id="KW-1185">Reference proteome</keyword>
<proteinExistence type="predicted"/>
<protein>
    <submittedName>
        <fullName evidence="2">Uncharacterized protein</fullName>
    </submittedName>
</protein>
<organism evidence="2 3">
    <name type="scientific">Serinus canaria</name>
    <name type="common">Island canary</name>
    <name type="synonym">Fringilla canaria</name>
    <dbReference type="NCBI Taxonomy" id="9135"/>
    <lineage>
        <taxon>Eukaryota</taxon>
        <taxon>Metazoa</taxon>
        <taxon>Chordata</taxon>
        <taxon>Craniata</taxon>
        <taxon>Vertebrata</taxon>
        <taxon>Euteleostomi</taxon>
        <taxon>Archelosauria</taxon>
        <taxon>Archosauria</taxon>
        <taxon>Dinosauria</taxon>
        <taxon>Saurischia</taxon>
        <taxon>Theropoda</taxon>
        <taxon>Coelurosauria</taxon>
        <taxon>Aves</taxon>
        <taxon>Neognathae</taxon>
        <taxon>Neoaves</taxon>
        <taxon>Telluraves</taxon>
        <taxon>Australaves</taxon>
        <taxon>Passeriformes</taxon>
        <taxon>Passeroidea</taxon>
        <taxon>Fringillidae</taxon>
        <taxon>Carduelinae</taxon>
        <taxon>Serinus</taxon>
    </lineage>
</organism>
<dbReference type="AlphaFoldDB" id="A0A8C9NMM6"/>
<feature type="transmembrane region" description="Helical" evidence="1">
    <location>
        <begin position="59"/>
        <end position="79"/>
    </location>
</feature>
<keyword evidence="1" id="KW-1133">Transmembrane helix</keyword>
<sequence length="80" mass="8957">MMLQSPAHLSCSHELDPVHALKLPQLPAEVQTVTQWSHSHVSLTPDYALKITVSYESPIQFSQFISFIGTFLFITATLVM</sequence>